<name>A0A0J8D9C5_CLOCY</name>
<dbReference type="OrthoDB" id="9796712at2"/>
<dbReference type="CDD" id="cd06848">
    <property type="entry name" value="GCS_H"/>
    <property type="match status" value="1"/>
</dbReference>
<comment type="similarity">
    <text evidence="1 3">Belongs to the GcvH family.</text>
</comment>
<evidence type="ECO:0000256" key="1">
    <source>
        <dbReference type="ARBA" id="ARBA00009249"/>
    </source>
</evidence>
<dbReference type="PANTHER" id="PTHR11715">
    <property type="entry name" value="GLYCINE CLEAVAGE SYSTEM H PROTEIN"/>
    <property type="match status" value="1"/>
</dbReference>
<dbReference type="InterPro" id="IPR017453">
    <property type="entry name" value="GCV_H_sub"/>
</dbReference>
<dbReference type="InterPro" id="IPR002930">
    <property type="entry name" value="GCV_H"/>
</dbReference>
<dbReference type="PROSITE" id="PS00189">
    <property type="entry name" value="LIPOYL"/>
    <property type="match status" value="1"/>
</dbReference>
<feature type="domain" description="Lipoyl-binding" evidence="5">
    <location>
        <begin position="22"/>
        <end position="103"/>
    </location>
</feature>
<dbReference type="InterPro" id="IPR003016">
    <property type="entry name" value="2-oxoA_DH_lipoyl-BS"/>
</dbReference>
<keyword evidence="2 3" id="KW-0450">Lipoyl</keyword>
<dbReference type="HAMAP" id="MF_00272">
    <property type="entry name" value="GcvH"/>
    <property type="match status" value="1"/>
</dbReference>
<dbReference type="STRING" id="1121307.CLCY_1c01630"/>
<dbReference type="GO" id="GO:0005960">
    <property type="term" value="C:glycine cleavage complex"/>
    <property type="evidence" value="ECO:0007669"/>
    <property type="project" value="InterPro"/>
</dbReference>
<keyword evidence="7" id="KW-1185">Reference proteome</keyword>
<evidence type="ECO:0000313" key="7">
    <source>
        <dbReference type="Proteomes" id="UP000036756"/>
    </source>
</evidence>
<dbReference type="GO" id="GO:0005829">
    <property type="term" value="C:cytosol"/>
    <property type="evidence" value="ECO:0007669"/>
    <property type="project" value="TreeGrafter"/>
</dbReference>
<comment type="subunit">
    <text evidence="3">The glycine cleavage system is composed of four proteins: P, T, L and H.</text>
</comment>
<feature type="modified residue" description="N6-lipoyllysine" evidence="3 4">
    <location>
        <position position="63"/>
    </location>
</feature>
<protein>
    <recommendedName>
        <fullName evidence="3">Glycine cleavage system H protein</fullName>
    </recommendedName>
</protein>
<dbReference type="PROSITE" id="PS50968">
    <property type="entry name" value="BIOTINYL_LIPOYL"/>
    <property type="match status" value="1"/>
</dbReference>
<comment type="caution">
    <text evidence="6">The sequence shown here is derived from an EMBL/GenBank/DDBJ whole genome shotgun (WGS) entry which is preliminary data.</text>
</comment>
<dbReference type="NCBIfam" id="TIGR00527">
    <property type="entry name" value="gcvH"/>
    <property type="match status" value="1"/>
</dbReference>
<accession>A0A0J8D9C5</accession>
<dbReference type="Gene3D" id="2.40.50.100">
    <property type="match status" value="1"/>
</dbReference>
<dbReference type="RefSeq" id="WP_048571327.1">
    <property type="nucleotide sequence ID" value="NZ_LFVU01000028.1"/>
</dbReference>
<organism evidence="6 7">
    <name type="scientific">Clostridium cylindrosporum DSM 605</name>
    <dbReference type="NCBI Taxonomy" id="1121307"/>
    <lineage>
        <taxon>Bacteria</taxon>
        <taxon>Bacillati</taxon>
        <taxon>Bacillota</taxon>
        <taxon>Clostridia</taxon>
        <taxon>Eubacteriales</taxon>
        <taxon>Clostridiaceae</taxon>
        <taxon>Clostridium</taxon>
    </lineage>
</organism>
<evidence type="ECO:0000256" key="3">
    <source>
        <dbReference type="HAMAP-Rule" id="MF_00272"/>
    </source>
</evidence>
<sequence length="127" mass="13775">MKVESGLLYTNDHDWVKVEGNKAYVGISDYAQHQLGSIVYVELPEVDSEVAAGDTVGVIESVKAATDMHTAVSGTIVEVNEDVEGDPTLLNTDAYANWIFAIELSDASELDGLMTSEKYEEFLGQEA</sequence>
<evidence type="ECO:0000313" key="6">
    <source>
        <dbReference type="EMBL" id="KMT20929.1"/>
    </source>
</evidence>
<comment type="function">
    <text evidence="3">The glycine cleavage system catalyzes the degradation of glycine. The H protein shuttles the methylamine group of glycine from the P protein to the T protein.</text>
</comment>
<gene>
    <name evidence="3 6" type="primary">gcvH</name>
    <name evidence="6" type="ORF">CLCY_1c01630</name>
</gene>
<dbReference type="Proteomes" id="UP000036756">
    <property type="component" value="Unassembled WGS sequence"/>
</dbReference>
<dbReference type="EMBL" id="LFVU01000028">
    <property type="protein sequence ID" value="KMT20929.1"/>
    <property type="molecule type" value="Genomic_DNA"/>
</dbReference>
<comment type="cofactor">
    <cofactor evidence="3">
        <name>(R)-lipoate</name>
        <dbReference type="ChEBI" id="CHEBI:83088"/>
    </cofactor>
    <text evidence="3">Binds 1 lipoyl cofactor covalently.</text>
</comment>
<dbReference type="PANTHER" id="PTHR11715:SF3">
    <property type="entry name" value="GLYCINE CLEAVAGE SYSTEM H PROTEIN-RELATED"/>
    <property type="match status" value="1"/>
</dbReference>
<evidence type="ECO:0000256" key="2">
    <source>
        <dbReference type="ARBA" id="ARBA00022823"/>
    </source>
</evidence>
<dbReference type="Pfam" id="PF01597">
    <property type="entry name" value="GCV_H"/>
    <property type="match status" value="1"/>
</dbReference>
<dbReference type="PATRIC" id="fig|1121307.3.peg.524"/>
<dbReference type="InterPro" id="IPR000089">
    <property type="entry name" value="Biotin_lipoyl"/>
</dbReference>
<dbReference type="InterPro" id="IPR011053">
    <property type="entry name" value="Single_hybrid_motif"/>
</dbReference>
<dbReference type="SUPFAM" id="SSF51230">
    <property type="entry name" value="Single hybrid motif"/>
    <property type="match status" value="1"/>
</dbReference>
<dbReference type="AlphaFoldDB" id="A0A0J8D9C5"/>
<dbReference type="InterPro" id="IPR033753">
    <property type="entry name" value="GCV_H/Fam206"/>
</dbReference>
<dbReference type="NCBIfam" id="NF002270">
    <property type="entry name" value="PRK01202.1"/>
    <property type="match status" value="1"/>
</dbReference>
<dbReference type="GO" id="GO:0009249">
    <property type="term" value="P:protein lipoylation"/>
    <property type="evidence" value="ECO:0007669"/>
    <property type="project" value="TreeGrafter"/>
</dbReference>
<evidence type="ECO:0000259" key="5">
    <source>
        <dbReference type="PROSITE" id="PS50968"/>
    </source>
</evidence>
<reference evidence="6 7" key="1">
    <citation type="submission" date="2015-06" db="EMBL/GenBank/DDBJ databases">
        <title>Draft genome sequence of the purine-degrading Clostridium cylindrosporum HC-1 (DSM 605).</title>
        <authorList>
            <person name="Poehlein A."/>
            <person name="Schiel-Bengelsdorf B."/>
            <person name="Bengelsdorf F."/>
            <person name="Daniel R."/>
            <person name="Duerre P."/>
        </authorList>
    </citation>
    <scope>NUCLEOTIDE SEQUENCE [LARGE SCALE GENOMIC DNA]</scope>
    <source>
        <strain evidence="6 7">DSM 605</strain>
    </source>
</reference>
<proteinExistence type="inferred from homology"/>
<dbReference type="GO" id="GO:0019464">
    <property type="term" value="P:glycine decarboxylation via glycine cleavage system"/>
    <property type="evidence" value="ECO:0007669"/>
    <property type="project" value="UniProtKB-UniRule"/>
</dbReference>
<evidence type="ECO:0000256" key="4">
    <source>
        <dbReference type="PIRSR" id="PIRSR617453-50"/>
    </source>
</evidence>